<sequence>MPRDREYHIDDETRAALQTKVGVRFLRTKLKAESRHSSDVIPWAQNLSKKVTKAMAEAAGHQLTHFAVHLNAIKLLSRRPYALICYDLFLHESDKDSRSQFSQNPNQPIHEIIKRANSYHIIRSKRLDDMVASEYKRLQECDNGPRPYFKDTLYPPLYVDGRRVERPKDGTRNPDEPEGWDWERGWVFGPEEDELKEDGDEGEE</sequence>
<feature type="compositionally biased region" description="Acidic residues" evidence="1">
    <location>
        <begin position="190"/>
        <end position="204"/>
    </location>
</feature>
<dbReference type="EMBL" id="MU860511">
    <property type="protein sequence ID" value="KAK4233625.1"/>
    <property type="molecule type" value="Genomic_DNA"/>
</dbReference>
<comment type="caution">
    <text evidence="2">The sequence shown here is derived from an EMBL/GenBank/DDBJ whole genome shotgun (WGS) entry which is preliminary data.</text>
</comment>
<feature type="region of interest" description="Disordered" evidence="1">
    <location>
        <begin position="161"/>
        <end position="204"/>
    </location>
</feature>
<proteinExistence type="predicted"/>
<protein>
    <submittedName>
        <fullName evidence="2">Uncharacterized protein</fullName>
    </submittedName>
</protein>
<evidence type="ECO:0000256" key="1">
    <source>
        <dbReference type="SAM" id="MobiDB-lite"/>
    </source>
</evidence>
<evidence type="ECO:0000313" key="3">
    <source>
        <dbReference type="Proteomes" id="UP001303760"/>
    </source>
</evidence>
<feature type="compositionally biased region" description="Basic and acidic residues" evidence="1">
    <location>
        <begin position="161"/>
        <end position="175"/>
    </location>
</feature>
<reference evidence="2" key="2">
    <citation type="submission" date="2023-05" db="EMBL/GenBank/DDBJ databases">
        <authorList>
            <consortium name="Lawrence Berkeley National Laboratory"/>
            <person name="Steindorff A."/>
            <person name="Hensen N."/>
            <person name="Bonometti L."/>
            <person name="Westerberg I."/>
            <person name="Brannstrom I.O."/>
            <person name="Guillou S."/>
            <person name="Cros-Aarteil S."/>
            <person name="Calhoun S."/>
            <person name="Haridas S."/>
            <person name="Kuo A."/>
            <person name="Mondo S."/>
            <person name="Pangilinan J."/>
            <person name="Riley R."/>
            <person name="Labutti K."/>
            <person name="Andreopoulos B."/>
            <person name="Lipzen A."/>
            <person name="Chen C."/>
            <person name="Yanf M."/>
            <person name="Daum C."/>
            <person name="Ng V."/>
            <person name="Clum A."/>
            <person name="Ohm R."/>
            <person name="Martin F."/>
            <person name="Silar P."/>
            <person name="Natvig D."/>
            <person name="Lalanne C."/>
            <person name="Gautier V."/>
            <person name="Ament-Velasquez S.L."/>
            <person name="Kruys A."/>
            <person name="Hutchinson M.I."/>
            <person name="Powell A.J."/>
            <person name="Barry K."/>
            <person name="Miller A.N."/>
            <person name="Grigoriev I.V."/>
            <person name="Debuchy R."/>
            <person name="Gladieux P."/>
            <person name="Thoren M.H."/>
            <person name="Johannesson H."/>
        </authorList>
    </citation>
    <scope>NUCLEOTIDE SEQUENCE</scope>
    <source>
        <strain evidence="2">CBS 532.94</strain>
    </source>
</reference>
<reference evidence="2" key="1">
    <citation type="journal article" date="2023" name="Mol. Phylogenet. Evol.">
        <title>Genome-scale phylogeny and comparative genomics of the fungal order Sordariales.</title>
        <authorList>
            <person name="Hensen N."/>
            <person name="Bonometti L."/>
            <person name="Westerberg I."/>
            <person name="Brannstrom I.O."/>
            <person name="Guillou S."/>
            <person name="Cros-Aarteil S."/>
            <person name="Calhoun S."/>
            <person name="Haridas S."/>
            <person name="Kuo A."/>
            <person name="Mondo S."/>
            <person name="Pangilinan J."/>
            <person name="Riley R."/>
            <person name="LaButti K."/>
            <person name="Andreopoulos B."/>
            <person name="Lipzen A."/>
            <person name="Chen C."/>
            <person name="Yan M."/>
            <person name="Daum C."/>
            <person name="Ng V."/>
            <person name="Clum A."/>
            <person name="Steindorff A."/>
            <person name="Ohm R.A."/>
            <person name="Martin F."/>
            <person name="Silar P."/>
            <person name="Natvig D.O."/>
            <person name="Lalanne C."/>
            <person name="Gautier V."/>
            <person name="Ament-Velasquez S.L."/>
            <person name="Kruys A."/>
            <person name="Hutchinson M.I."/>
            <person name="Powell A.J."/>
            <person name="Barry K."/>
            <person name="Miller A.N."/>
            <person name="Grigoriev I.V."/>
            <person name="Debuchy R."/>
            <person name="Gladieux P."/>
            <person name="Hiltunen Thoren M."/>
            <person name="Johannesson H."/>
        </authorList>
    </citation>
    <scope>NUCLEOTIDE SEQUENCE</scope>
    <source>
        <strain evidence="2">CBS 532.94</strain>
    </source>
</reference>
<keyword evidence="3" id="KW-1185">Reference proteome</keyword>
<dbReference type="AlphaFoldDB" id="A0AAN7C1R0"/>
<evidence type="ECO:0000313" key="2">
    <source>
        <dbReference type="EMBL" id="KAK4233625.1"/>
    </source>
</evidence>
<organism evidence="2 3">
    <name type="scientific">Achaetomium macrosporum</name>
    <dbReference type="NCBI Taxonomy" id="79813"/>
    <lineage>
        <taxon>Eukaryota</taxon>
        <taxon>Fungi</taxon>
        <taxon>Dikarya</taxon>
        <taxon>Ascomycota</taxon>
        <taxon>Pezizomycotina</taxon>
        <taxon>Sordariomycetes</taxon>
        <taxon>Sordariomycetidae</taxon>
        <taxon>Sordariales</taxon>
        <taxon>Chaetomiaceae</taxon>
        <taxon>Achaetomium</taxon>
    </lineage>
</organism>
<dbReference type="Proteomes" id="UP001303760">
    <property type="component" value="Unassembled WGS sequence"/>
</dbReference>
<accession>A0AAN7C1R0</accession>
<gene>
    <name evidence="2" type="ORF">C8A03DRAFT_38656</name>
</gene>
<name>A0AAN7C1R0_9PEZI</name>